<dbReference type="RefSeq" id="WP_094604855.1">
    <property type="nucleotide sequence ID" value="NZ_CP155573.1"/>
</dbReference>
<keyword evidence="4" id="KW-1185">Reference proteome</keyword>
<dbReference type="EMBL" id="CP155573">
    <property type="protein sequence ID" value="XFO65741.1"/>
    <property type="molecule type" value="Genomic_DNA"/>
</dbReference>
<dbReference type="Proteomes" id="UP000216752">
    <property type="component" value="Chromosome"/>
</dbReference>
<name>A0ABZ3IJ78_9FIRM</name>
<dbReference type="InterPro" id="IPR002201">
    <property type="entry name" value="Glyco_trans_9"/>
</dbReference>
<accession>A0ABZ3IJ78</accession>
<protein>
    <submittedName>
        <fullName evidence="3">Lipopolysaccharide core heptosyltransferase RfaQ</fullName>
        <ecNumber evidence="3">2.-.-.-</ecNumber>
    </submittedName>
</protein>
<evidence type="ECO:0000256" key="1">
    <source>
        <dbReference type="ARBA" id="ARBA00022676"/>
    </source>
</evidence>
<sequence>MAKEILIIRLSSIGDVIHCTPVAGALKAAWPDCKITWLVGEVCADLIKDNPDIDHLMIWSRERFEKHLRAYEFTQAYSMWRRLQSELAVKTYDVVLDIHGLFLTGMIARQAKTSWRIGLQDARELNPLLMTETAKPLGNHIVERYLGVLSPLGITPVTRKMTLVVPAKAKQFAQSYLSREKVSAQDKLAIVVPGTTWPTKNWPPELFATTARMLAQDFKIMLCGGRGEVARGQEIAIKAGVPVINAIGATNLLEMAALLEQAAVVIAGDTGPLYMAAALETPTVAIFGPTNPATYTPPGNQNAFVVNECQCSFCHKTKCRIGTSACINSVRLEDVVAQVYQVVRKL</sequence>
<dbReference type="CDD" id="cd03789">
    <property type="entry name" value="GT9_LPS_heptosyltransferase"/>
    <property type="match status" value="1"/>
</dbReference>
<evidence type="ECO:0000256" key="2">
    <source>
        <dbReference type="ARBA" id="ARBA00022679"/>
    </source>
</evidence>
<organism evidence="3 4">
    <name type="scientific">Sporomusa silvacetica DSM 10669</name>
    <dbReference type="NCBI Taxonomy" id="1123289"/>
    <lineage>
        <taxon>Bacteria</taxon>
        <taxon>Bacillati</taxon>
        <taxon>Bacillota</taxon>
        <taxon>Negativicutes</taxon>
        <taxon>Selenomonadales</taxon>
        <taxon>Sporomusaceae</taxon>
        <taxon>Sporomusa</taxon>
    </lineage>
</organism>
<evidence type="ECO:0000313" key="3">
    <source>
        <dbReference type="EMBL" id="XFO65741.1"/>
    </source>
</evidence>
<dbReference type="PANTHER" id="PTHR30160:SF1">
    <property type="entry name" value="LIPOPOLYSACCHARIDE 1,2-N-ACETYLGLUCOSAMINETRANSFERASE-RELATED"/>
    <property type="match status" value="1"/>
</dbReference>
<gene>
    <name evidence="3" type="primary">rfaQ_1</name>
    <name evidence="3" type="ORF">SPSIL_018810</name>
</gene>
<proteinExistence type="predicted"/>
<dbReference type="PANTHER" id="PTHR30160">
    <property type="entry name" value="TETRAACYLDISACCHARIDE 4'-KINASE-RELATED"/>
    <property type="match status" value="1"/>
</dbReference>
<dbReference type="InterPro" id="IPR051199">
    <property type="entry name" value="LPS_LOS_Heptosyltrfase"/>
</dbReference>
<keyword evidence="1" id="KW-0328">Glycosyltransferase</keyword>
<reference evidence="3" key="1">
    <citation type="submission" date="2024-05" db="EMBL/GenBank/DDBJ databases">
        <title>Isolation and characterization of Sporomusa carbonis sp. nov., a carboxydotrophic hydrogenogen in the genus of Sporomusa isolated from a charcoal burning pile.</title>
        <authorList>
            <person name="Boeer T."/>
            <person name="Rosenbaum F."/>
            <person name="Eysell L."/>
            <person name="Mueller V."/>
            <person name="Daniel R."/>
            <person name="Poehlein A."/>
        </authorList>
    </citation>
    <scope>NUCLEOTIDE SEQUENCE [LARGE SCALE GENOMIC DNA]</scope>
    <source>
        <strain evidence="3">DSM 10669</strain>
    </source>
</reference>
<dbReference type="Pfam" id="PF01075">
    <property type="entry name" value="Glyco_transf_9"/>
    <property type="match status" value="1"/>
</dbReference>
<dbReference type="GO" id="GO:0016740">
    <property type="term" value="F:transferase activity"/>
    <property type="evidence" value="ECO:0007669"/>
    <property type="project" value="UniProtKB-KW"/>
</dbReference>
<dbReference type="EC" id="2.-.-.-" evidence="3"/>
<evidence type="ECO:0000313" key="4">
    <source>
        <dbReference type="Proteomes" id="UP000216752"/>
    </source>
</evidence>
<dbReference type="SUPFAM" id="SSF53756">
    <property type="entry name" value="UDP-Glycosyltransferase/glycogen phosphorylase"/>
    <property type="match status" value="1"/>
</dbReference>
<dbReference type="Gene3D" id="3.40.50.2000">
    <property type="entry name" value="Glycogen Phosphorylase B"/>
    <property type="match status" value="2"/>
</dbReference>
<keyword evidence="2 3" id="KW-0808">Transferase</keyword>